<dbReference type="PANTHER" id="PTHR43019">
    <property type="entry name" value="SERINE ENDOPROTEASE DEGS"/>
    <property type="match status" value="1"/>
</dbReference>
<dbReference type="Proteomes" id="UP000245461">
    <property type="component" value="Unassembled WGS sequence"/>
</dbReference>
<dbReference type="InterPro" id="IPR009003">
    <property type="entry name" value="Peptidase_S1_PA"/>
</dbReference>
<keyword evidence="1" id="KW-0175">Coiled coil</keyword>
<keyword evidence="3" id="KW-0812">Transmembrane</keyword>
<feature type="region of interest" description="Disordered" evidence="2">
    <location>
        <begin position="354"/>
        <end position="390"/>
    </location>
</feature>
<dbReference type="OrthoDB" id="9766361at2"/>
<dbReference type="Gene3D" id="2.40.10.10">
    <property type="entry name" value="Trypsin-like serine proteases"/>
    <property type="match status" value="2"/>
</dbReference>
<reference evidence="4 5" key="1">
    <citation type="submission" date="2018-05" db="EMBL/GenBank/DDBJ databases">
        <title>Zavarzinia sp. HR-AS.</title>
        <authorList>
            <person name="Lee Y."/>
            <person name="Jeon C.O."/>
        </authorList>
    </citation>
    <scope>NUCLEOTIDE SEQUENCE [LARGE SCALE GENOMIC DNA]</scope>
    <source>
        <strain evidence="4 5">HR-AS</strain>
    </source>
</reference>
<dbReference type="InterPro" id="IPR001940">
    <property type="entry name" value="Peptidase_S1C"/>
</dbReference>
<name>A0A317DVT2_9PROT</name>
<evidence type="ECO:0000313" key="4">
    <source>
        <dbReference type="EMBL" id="PWR18512.1"/>
    </source>
</evidence>
<feature type="compositionally biased region" description="Low complexity" evidence="2">
    <location>
        <begin position="110"/>
        <end position="120"/>
    </location>
</feature>
<dbReference type="Pfam" id="PF13365">
    <property type="entry name" value="Trypsin_2"/>
    <property type="match status" value="1"/>
</dbReference>
<dbReference type="PRINTS" id="PR00834">
    <property type="entry name" value="PROTEASES2C"/>
</dbReference>
<comment type="caution">
    <text evidence="4">The sequence shown here is derived from an EMBL/GenBank/DDBJ whole genome shotgun (WGS) entry which is preliminary data.</text>
</comment>
<dbReference type="RefSeq" id="WP_109907760.1">
    <property type="nucleotide sequence ID" value="NZ_QGLE01000014.1"/>
</dbReference>
<gene>
    <name evidence="4" type="ORF">DKG74_19025</name>
</gene>
<keyword evidence="3" id="KW-1133">Transmembrane helix</keyword>
<keyword evidence="3" id="KW-0472">Membrane</keyword>
<dbReference type="GO" id="GO:0006508">
    <property type="term" value="P:proteolysis"/>
    <property type="evidence" value="ECO:0007669"/>
    <property type="project" value="InterPro"/>
</dbReference>
<feature type="coiled-coil region" evidence="1">
    <location>
        <begin position="60"/>
        <end position="87"/>
    </location>
</feature>
<evidence type="ECO:0000256" key="3">
    <source>
        <dbReference type="SAM" id="Phobius"/>
    </source>
</evidence>
<feature type="transmembrane region" description="Helical" evidence="3">
    <location>
        <begin position="20"/>
        <end position="44"/>
    </location>
</feature>
<accession>A0A317DVT2</accession>
<feature type="region of interest" description="Disordered" evidence="2">
    <location>
        <begin position="101"/>
        <end position="120"/>
    </location>
</feature>
<dbReference type="InterPro" id="IPR043504">
    <property type="entry name" value="Peptidase_S1_PA_chymotrypsin"/>
</dbReference>
<evidence type="ECO:0000256" key="1">
    <source>
        <dbReference type="SAM" id="Coils"/>
    </source>
</evidence>
<evidence type="ECO:0000256" key="2">
    <source>
        <dbReference type="SAM" id="MobiDB-lite"/>
    </source>
</evidence>
<dbReference type="SUPFAM" id="SSF50494">
    <property type="entry name" value="Trypsin-like serine proteases"/>
    <property type="match status" value="1"/>
</dbReference>
<feature type="compositionally biased region" description="Gly residues" evidence="2">
    <location>
        <begin position="373"/>
        <end position="384"/>
    </location>
</feature>
<proteinExistence type="predicted"/>
<sequence length="390" mass="39333">MSMPSSPHTSAEPRRGKPWWLIPAGLVVALVFLALGVWLGWALLAHKLDGLEGRASLIDEARTREEIALQKKANEALEQRIAEAKKILEGNVCTADNPFGSLPAPPESTAPPAEAVPTPEGGRAFEGNLLDLVDGAVVLVLAPNQEGVSTGSGFFVGPGLVVTNAHVVAGAEKVFVTSKPLGGARPATLLASTNATDPGQVDFALLKVDGAPATIQPLSVTTTVAKLDHVVAAGFPGIVMEDDAAFRRLMEQGDVSAVPEMAVTSGEVSVMQDLASGVPVVVHTAGISPGNSGGPLVDRCGRVVGVNTFLKVEASQAVRVNYALASAKLIAFLKSQNAGFTELSGRCVPANPPADAPAGAAAPVPAPAPAPAVGGGQGAAGGGAPAAPAK</sequence>
<keyword evidence="5" id="KW-1185">Reference proteome</keyword>
<dbReference type="AlphaFoldDB" id="A0A317DVT2"/>
<dbReference type="PANTHER" id="PTHR43019:SF23">
    <property type="entry name" value="PROTEASE DO-LIKE 5, CHLOROPLASTIC"/>
    <property type="match status" value="1"/>
</dbReference>
<evidence type="ECO:0000313" key="5">
    <source>
        <dbReference type="Proteomes" id="UP000245461"/>
    </source>
</evidence>
<dbReference type="GO" id="GO:0004252">
    <property type="term" value="F:serine-type endopeptidase activity"/>
    <property type="evidence" value="ECO:0007669"/>
    <property type="project" value="InterPro"/>
</dbReference>
<protein>
    <recommendedName>
        <fullName evidence="6">Serine protease</fullName>
    </recommendedName>
</protein>
<organism evidence="4 5">
    <name type="scientific">Zavarzinia aquatilis</name>
    <dbReference type="NCBI Taxonomy" id="2211142"/>
    <lineage>
        <taxon>Bacteria</taxon>
        <taxon>Pseudomonadati</taxon>
        <taxon>Pseudomonadota</taxon>
        <taxon>Alphaproteobacteria</taxon>
        <taxon>Rhodospirillales</taxon>
        <taxon>Zavarziniaceae</taxon>
        <taxon>Zavarzinia</taxon>
    </lineage>
</organism>
<evidence type="ECO:0008006" key="6">
    <source>
        <dbReference type="Google" id="ProtNLM"/>
    </source>
</evidence>
<dbReference type="EMBL" id="QGLE01000014">
    <property type="protein sequence ID" value="PWR18512.1"/>
    <property type="molecule type" value="Genomic_DNA"/>
</dbReference>